<sequence length="149" mass="17362">MEFKHALDVQERKVTHMLIGKNASESRKLEYLIDDDFDKALLVVDEQAKEFDKVLDTVKGLNTDGLAMGIELKKSKVDYYESLRNLHLYAKKEITQQKLIRQTKDNERDSAQNDFLKLLKTKQTLYDKVFQADEKLYQTLAEFDKANGL</sequence>
<dbReference type="RefSeq" id="WP_097128110.1">
    <property type="nucleotide sequence ID" value="NZ_OCMT01000001.1"/>
</dbReference>
<evidence type="ECO:0000313" key="1">
    <source>
        <dbReference type="EMBL" id="SOD11953.1"/>
    </source>
</evidence>
<evidence type="ECO:0000313" key="2">
    <source>
        <dbReference type="Proteomes" id="UP000219281"/>
    </source>
</evidence>
<proteinExistence type="predicted"/>
<dbReference type="AlphaFoldDB" id="A0A285ZQL2"/>
<accession>A0A285ZQL2</accession>
<dbReference type="EMBL" id="OCMT01000001">
    <property type="protein sequence ID" value="SOD11953.1"/>
    <property type="molecule type" value="Genomic_DNA"/>
</dbReference>
<organism evidence="1 2">
    <name type="scientific">Pedobacter xixiisoli</name>
    <dbReference type="NCBI Taxonomy" id="1476464"/>
    <lineage>
        <taxon>Bacteria</taxon>
        <taxon>Pseudomonadati</taxon>
        <taxon>Bacteroidota</taxon>
        <taxon>Sphingobacteriia</taxon>
        <taxon>Sphingobacteriales</taxon>
        <taxon>Sphingobacteriaceae</taxon>
        <taxon>Pedobacter</taxon>
    </lineage>
</organism>
<dbReference type="Proteomes" id="UP000219281">
    <property type="component" value="Unassembled WGS sequence"/>
</dbReference>
<gene>
    <name evidence="1" type="ORF">SAMN06297358_0417</name>
</gene>
<reference evidence="2" key="1">
    <citation type="submission" date="2017-09" db="EMBL/GenBank/DDBJ databases">
        <authorList>
            <person name="Varghese N."/>
            <person name="Submissions S."/>
        </authorList>
    </citation>
    <scope>NUCLEOTIDE SEQUENCE [LARGE SCALE GENOMIC DNA]</scope>
    <source>
        <strain evidence="2">CGMCC 1.12803</strain>
    </source>
</reference>
<keyword evidence="2" id="KW-1185">Reference proteome</keyword>
<protein>
    <submittedName>
        <fullName evidence="1">Uncharacterized protein</fullName>
    </submittedName>
</protein>
<name>A0A285ZQL2_9SPHI</name>
<dbReference type="OrthoDB" id="762784at2"/>